<dbReference type="InterPro" id="IPR011333">
    <property type="entry name" value="SKP1/BTB/POZ_sf"/>
</dbReference>
<keyword evidence="1" id="KW-1133">Transmembrane helix</keyword>
<keyword evidence="3" id="KW-1185">Reference proteome</keyword>
<dbReference type="Proteomes" id="UP000281553">
    <property type="component" value="Unassembled WGS sequence"/>
</dbReference>
<gene>
    <name evidence="2" type="ORF">DILT_LOCUS6714</name>
</gene>
<dbReference type="PANTHER" id="PTHR45774">
    <property type="entry name" value="BTB/POZ DOMAIN-CONTAINING"/>
    <property type="match status" value="1"/>
</dbReference>
<protein>
    <recommendedName>
        <fullName evidence="4">BACK domain-containing protein</fullName>
    </recommendedName>
</protein>
<name>A0A3P7LJG1_DIBLA</name>
<evidence type="ECO:0000313" key="3">
    <source>
        <dbReference type="Proteomes" id="UP000281553"/>
    </source>
</evidence>
<dbReference type="OrthoDB" id="6256605at2759"/>
<dbReference type="Gene3D" id="3.30.710.10">
    <property type="entry name" value="Potassium Channel Kv1.1, Chain A"/>
    <property type="match status" value="1"/>
</dbReference>
<sequence length="152" mass="17722">MTISFMYHYAAFHQCLRFIYYDDLQLSDDIDELYDLLYAAKKYLLPQLASASASQLIKHMTPENVLFQLNKCSAIDEEELTRICWRTIDLMVSSVLQFSFSWPTQLATITILAFYQLAYFIFFVVVFIYLYCCLFLPSLISLSSALPVAVKW</sequence>
<keyword evidence="1" id="KW-0472">Membrane</keyword>
<dbReference type="EMBL" id="UYRU01050205">
    <property type="protein sequence ID" value="VDN10883.1"/>
    <property type="molecule type" value="Genomic_DNA"/>
</dbReference>
<dbReference type="SUPFAM" id="SSF54695">
    <property type="entry name" value="POZ domain"/>
    <property type="match status" value="1"/>
</dbReference>
<accession>A0A3P7LJG1</accession>
<organism evidence="2 3">
    <name type="scientific">Dibothriocephalus latus</name>
    <name type="common">Fish tapeworm</name>
    <name type="synonym">Diphyllobothrium latum</name>
    <dbReference type="NCBI Taxonomy" id="60516"/>
    <lineage>
        <taxon>Eukaryota</taxon>
        <taxon>Metazoa</taxon>
        <taxon>Spiralia</taxon>
        <taxon>Lophotrochozoa</taxon>
        <taxon>Platyhelminthes</taxon>
        <taxon>Cestoda</taxon>
        <taxon>Eucestoda</taxon>
        <taxon>Diphyllobothriidea</taxon>
        <taxon>Diphyllobothriidae</taxon>
        <taxon>Dibothriocephalus</taxon>
    </lineage>
</organism>
<keyword evidence="1" id="KW-0812">Transmembrane</keyword>
<evidence type="ECO:0008006" key="4">
    <source>
        <dbReference type="Google" id="ProtNLM"/>
    </source>
</evidence>
<evidence type="ECO:0000256" key="1">
    <source>
        <dbReference type="SAM" id="Phobius"/>
    </source>
</evidence>
<reference evidence="2 3" key="1">
    <citation type="submission" date="2018-11" db="EMBL/GenBank/DDBJ databases">
        <authorList>
            <consortium name="Pathogen Informatics"/>
        </authorList>
    </citation>
    <scope>NUCLEOTIDE SEQUENCE [LARGE SCALE GENOMIC DNA]</scope>
</reference>
<dbReference type="AlphaFoldDB" id="A0A3P7LJG1"/>
<proteinExistence type="predicted"/>
<evidence type="ECO:0000313" key="2">
    <source>
        <dbReference type="EMBL" id="VDN10883.1"/>
    </source>
</evidence>
<feature type="transmembrane region" description="Helical" evidence="1">
    <location>
        <begin position="128"/>
        <end position="150"/>
    </location>
</feature>